<protein>
    <submittedName>
        <fullName evidence="1">Uncharacterized protein</fullName>
    </submittedName>
</protein>
<organism evidence="1 2">
    <name type="scientific">Thauera terpenica 58Eu</name>
    <dbReference type="NCBI Taxonomy" id="1348657"/>
    <lineage>
        <taxon>Bacteria</taxon>
        <taxon>Pseudomonadati</taxon>
        <taxon>Pseudomonadota</taxon>
        <taxon>Betaproteobacteria</taxon>
        <taxon>Rhodocyclales</taxon>
        <taxon>Zoogloeaceae</taxon>
        <taxon>Thauera</taxon>
    </lineage>
</organism>
<keyword evidence="2" id="KW-1185">Reference proteome</keyword>
<dbReference type="EMBL" id="ATJV01000045">
    <property type="protein sequence ID" value="EPZ16437.1"/>
    <property type="molecule type" value="Genomic_DNA"/>
</dbReference>
<dbReference type="Proteomes" id="UP000015455">
    <property type="component" value="Unassembled WGS sequence"/>
</dbReference>
<sequence>MLHEAEMAGKIVAVEMLKGLVSSGVMSSLARVARSRGSWKAGRKKKSHKGAARAAWRKSAEAVLRRRRNLDVPTAELVEALVNNLVIDQADGGRYECHETGAQVASSERNMAAEVSRLKNRIVKERASKGV</sequence>
<gene>
    <name evidence="1" type="ORF">M622_12845</name>
</gene>
<evidence type="ECO:0000313" key="2">
    <source>
        <dbReference type="Proteomes" id="UP000015455"/>
    </source>
</evidence>
<proteinExistence type="predicted"/>
<name>S9ZSD1_9RHOO</name>
<reference evidence="1 2" key="1">
    <citation type="submission" date="2013-06" db="EMBL/GenBank/DDBJ databases">
        <title>Draft genome sequence of Thauera terpenica.</title>
        <authorList>
            <person name="Liu B."/>
            <person name="Frostegard A.H."/>
            <person name="Shapleigh J.P."/>
        </authorList>
    </citation>
    <scope>NUCLEOTIDE SEQUENCE [LARGE SCALE GENOMIC DNA]</scope>
    <source>
        <strain evidence="1 2">58Eu</strain>
    </source>
</reference>
<dbReference type="AlphaFoldDB" id="S9ZSD1"/>
<comment type="caution">
    <text evidence="1">The sequence shown here is derived from an EMBL/GenBank/DDBJ whole genome shotgun (WGS) entry which is preliminary data.</text>
</comment>
<evidence type="ECO:0000313" key="1">
    <source>
        <dbReference type="EMBL" id="EPZ16437.1"/>
    </source>
</evidence>
<accession>S9ZSD1</accession>
<dbReference type="STRING" id="1348657.M622_12845"/>